<dbReference type="AlphaFoldDB" id="A0A392R9D5"/>
<accession>A0A392R9D5</accession>
<feature type="non-terminal residue" evidence="1">
    <location>
        <position position="82"/>
    </location>
</feature>
<evidence type="ECO:0000313" key="2">
    <source>
        <dbReference type="Proteomes" id="UP000265520"/>
    </source>
</evidence>
<sequence>MEIIKCVQLLLQLLRLKLKIHGHGLFNYSWKTSIASCIEDGLSSQTNRRFCVKHLYGNLRKKYPGEQMKQSLWIAARATTVP</sequence>
<dbReference type="EMBL" id="LXQA010197489">
    <property type="protein sequence ID" value="MCI32644.1"/>
    <property type="molecule type" value="Genomic_DNA"/>
</dbReference>
<proteinExistence type="predicted"/>
<name>A0A392R9D5_9FABA</name>
<protein>
    <submittedName>
        <fullName evidence="1">Defensin/CCP-like protein</fullName>
    </submittedName>
</protein>
<dbReference type="Proteomes" id="UP000265520">
    <property type="component" value="Unassembled WGS sequence"/>
</dbReference>
<organism evidence="1 2">
    <name type="scientific">Trifolium medium</name>
    <dbReference type="NCBI Taxonomy" id="97028"/>
    <lineage>
        <taxon>Eukaryota</taxon>
        <taxon>Viridiplantae</taxon>
        <taxon>Streptophyta</taxon>
        <taxon>Embryophyta</taxon>
        <taxon>Tracheophyta</taxon>
        <taxon>Spermatophyta</taxon>
        <taxon>Magnoliopsida</taxon>
        <taxon>eudicotyledons</taxon>
        <taxon>Gunneridae</taxon>
        <taxon>Pentapetalae</taxon>
        <taxon>rosids</taxon>
        <taxon>fabids</taxon>
        <taxon>Fabales</taxon>
        <taxon>Fabaceae</taxon>
        <taxon>Papilionoideae</taxon>
        <taxon>50 kb inversion clade</taxon>
        <taxon>NPAAA clade</taxon>
        <taxon>Hologalegina</taxon>
        <taxon>IRL clade</taxon>
        <taxon>Trifolieae</taxon>
        <taxon>Trifolium</taxon>
    </lineage>
</organism>
<evidence type="ECO:0000313" key="1">
    <source>
        <dbReference type="EMBL" id="MCI32644.1"/>
    </source>
</evidence>
<comment type="caution">
    <text evidence="1">The sequence shown here is derived from an EMBL/GenBank/DDBJ whole genome shotgun (WGS) entry which is preliminary data.</text>
</comment>
<reference evidence="1 2" key="1">
    <citation type="journal article" date="2018" name="Front. Plant Sci.">
        <title>Red Clover (Trifolium pratense) and Zigzag Clover (T. medium) - A Picture of Genomic Similarities and Differences.</title>
        <authorList>
            <person name="Dluhosova J."/>
            <person name="Istvanek J."/>
            <person name="Nedelnik J."/>
            <person name="Repkova J."/>
        </authorList>
    </citation>
    <scope>NUCLEOTIDE SEQUENCE [LARGE SCALE GENOMIC DNA]</scope>
    <source>
        <strain evidence="2">cv. 10/8</strain>
        <tissue evidence="1">Leaf</tissue>
    </source>
</reference>
<keyword evidence="2" id="KW-1185">Reference proteome</keyword>